<proteinExistence type="evidence at transcript level"/>
<protein>
    <submittedName>
        <fullName evidence="1">Uncharacterized protein</fullName>
    </submittedName>
</protein>
<sequence>MISFIRCHRNMFCTLKSMQCEIQWSRKYWKERLEDYVHCINSSNNHHRHSHNSNHLVVTDARTVENSNLSLQTFL</sequence>
<name>C6TDK7_SOYBN</name>
<accession>C6TDK7</accession>
<evidence type="ECO:0000313" key="1">
    <source>
        <dbReference type="EMBL" id="ACU19909.1"/>
    </source>
</evidence>
<dbReference type="AlphaFoldDB" id="C6TDK7"/>
<organism evidence="1">
    <name type="scientific">Glycine max</name>
    <name type="common">Soybean</name>
    <name type="synonym">Glycine hispida</name>
    <dbReference type="NCBI Taxonomy" id="3847"/>
    <lineage>
        <taxon>Eukaryota</taxon>
        <taxon>Viridiplantae</taxon>
        <taxon>Streptophyta</taxon>
        <taxon>Embryophyta</taxon>
        <taxon>Tracheophyta</taxon>
        <taxon>Spermatophyta</taxon>
        <taxon>Magnoliopsida</taxon>
        <taxon>eudicotyledons</taxon>
        <taxon>Gunneridae</taxon>
        <taxon>Pentapetalae</taxon>
        <taxon>rosids</taxon>
        <taxon>fabids</taxon>
        <taxon>Fabales</taxon>
        <taxon>Fabaceae</taxon>
        <taxon>Papilionoideae</taxon>
        <taxon>50 kb inversion clade</taxon>
        <taxon>NPAAA clade</taxon>
        <taxon>indigoferoid/millettioid clade</taxon>
        <taxon>Phaseoleae</taxon>
        <taxon>Glycine</taxon>
        <taxon>Glycine subgen. Soja</taxon>
    </lineage>
</organism>
<reference evidence="1" key="1">
    <citation type="submission" date="2009-08" db="EMBL/GenBank/DDBJ databases">
        <authorList>
            <person name="Cheung F."/>
            <person name="Xiao Y."/>
            <person name="Chan A."/>
            <person name="Moskal W."/>
            <person name="Town C.D."/>
        </authorList>
    </citation>
    <scope>NUCLEOTIDE SEQUENCE</scope>
</reference>
<dbReference type="EMBL" id="BT095667">
    <property type="protein sequence ID" value="ACU19909.1"/>
    <property type="molecule type" value="mRNA"/>
</dbReference>